<gene>
    <name evidence="2" type="ORF">FN924_07605</name>
</gene>
<dbReference type="CDD" id="cd10917">
    <property type="entry name" value="CE4_NodB_like_6s_7s"/>
    <property type="match status" value="1"/>
</dbReference>
<dbReference type="EMBL" id="CP041666">
    <property type="protein sequence ID" value="QDP42136.1"/>
    <property type="molecule type" value="Genomic_DNA"/>
</dbReference>
<dbReference type="GO" id="GO:0005975">
    <property type="term" value="P:carbohydrate metabolic process"/>
    <property type="evidence" value="ECO:0007669"/>
    <property type="project" value="InterPro"/>
</dbReference>
<dbReference type="Gene3D" id="3.20.20.370">
    <property type="entry name" value="Glycoside hydrolase/deacetylase"/>
    <property type="match status" value="1"/>
</dbReference>
<dbReference type="InterPro" id="IPR002509">
    <property type="entry name" value="NODB_dom"/>
</dbReference>
<dbReference type="PROSITE" id="PS51257">
    <property type="entry name" value="PROKAR_LIPOPROTEIN"/>
    <property type="match status" value="1"/>
</dbReference>
<evidence type="ECO:0000313" key="3">
    <source>
        <dbReference type="Proteomes" id="UP000315215"/>
    </source>
</evidence>
<dbReference type="InterPro" id="IPR011330">
    <property type="entry name" value="Glyco_hydro/deAcase_b/a-brl"/>
</dbReference>
<dbReference type="OrthoDB" id="9806342at2"/>
<name>A0A516KL76_9BACI</name>
<accession>A0A516KL76</accession>
<dbReference type="KEGG" id="aqt:FN924_07605"/>
<evidence type="ECO:0000259" key="1">
    <source>
        <dbReference type="PROSITE" id="PS51677"/>
    </source>
</evidence>
<evidence type="ECO:0000313" key="2">
    <source>
        <dbReference type="EMBL" id="QDP42136.1"/>
    </source>
</evidence>
<dbReference type="SUPFAM" id="SSF88713">
    <property type="entry name" value="Glycoside hydrolase/deacetylase"/>
    <property type="match status" value="1"/>
</dbReference>
<dbReference type="Pfam" id="PF01522">
    <property type="entry name" value="Polysacc_deac_1"/>
    <property type="match status" value="1"/>
</dbReference>
<dbReference type="AlphaFoldDB" id="A0A516KL76"/>
<sequence length="269" mass="30621">MRPFILGCCLLFLLTACQDTGKEEATKKTVKEDAPMNEIVVEKKEAPKEAAFVTQSEPKYSVTEDWSIRPLDEATNEKVVLLTIDDAPDKYAVDMANTLKKLDAPAIFFVNGHFLDTNEQKQKLKEIYDMGFEIGNHTYSHTALDELSEQKQKEEITSVSQMVEEITGEKPKFFRAPFGINTDFSEQVAKEQGMILMNWTYGYDWDQNYMTEESIADIMINTELLRSGSNLLMHDREWTAAALDEIVKGLRGKGYELVDPELIQTLPVQ</sequence>
<feature type="domain" description="NodB homology" evidence="1">
    <location>
        <begin position="78"/>
        <end position="258"/>
    </location>
</feature>
<protein>
    <submittedName>
        <fullName evidence="2">Polysaccharide deacetylase family protein</fullName>
    </submittedName>
</protein>
<dbReference type="RefSeq" id="WP_143897165.1">
    <property type="nucleotide sequence ID" value="NZ_CP041666.1"/>
</dbReference>
<dbReference type="PANTHER" id="PTHR10587">
    <property type="entry name" value="GLYCOSYL TRANSFERASE-RELATED"/>
    <property type="match status" value="1"/>
</dbReference>
<keyword evidence="3" id="KW-1185">Reference proteome</keyword>
<dbReference type="GO" id="GO:0016810">
    <property type="term" value="F:hydrolase activity, acting on carbon-nitrogen (but not peptide) bonds"/>
    <property type="evidence" value="ECO:0007669"/>
    <property type="project" value="InterPro"/>
</dbReference>
<proteinExistence type="predicted"/>
<reference evidence="2 3" key="1">
    <citation type="submission" date="2019-07" db="EMBL/GenBank/DDBJ databases">
        <authorList>
            <person name="Li J."/>
        </authorList>
    </citation>
    <scope>NUCLEOTIDE SEQUENCE [LARGE SCALE GENOMIC DNA]</scope>
    <source>
        <strain evidence="2 3">TKL69</strain>
    </source>
</reference>
<dbReference type="PROSITE" id="PS51677">
    <property type="entry name" value="NODB"/>
    <property type="match status" value="1"/>
</dbReference>
<dbReference type="Proteomes" id="UP000315215">
    <property type="component" value="Chromosome"/>
</dbReference>
<dbReference type="InterPro" id="IPR050248">
    <property type="entry name" value="Polysacc_deacetylase_ArnD"/>
</dbReference>
<organism evidence="2 3">
    <name type="scientific">Radiobacillus deserti</name>
    <dbReference type="NCBI Taxonomy" id="2594883"/>
    <lineage>
        <taxon>Bacteria</taxon>
        <taxon>Bacillati</taxon>
        <taxon>Bacillota</taxon>
        <taxon>Bacilli</taxon>
        <taxon>Bacillales</taxon>
        <taxon>Bacillaceae</taxon>
        <taxon>Radiobacillus</taxon>
    </lineage>
</organism>